<dbReference type="EMBL" id="LR134533">
    <property type="protein sequence ID" value="VEJ50294.1"/>
    <property type="molecule type" value="Genomic_DNA"/>
</dbReference>
<evidence type="ECO:0000256" key="6">
    <source>
        <dbReference type="PIRSR" id="PIRSR001430-2"/>
    </source>
</evidence>
<evidence type="ECO:0000256" key="5">
    <source>
        <dbReference type="PIRSR" id="PIRSR001430-1"/>
    </source>
</evidence>
<comment type="caution">
    <text evidence="4">Lacks conserved residue(s) required for the propagation of feature annotation.</text>
</comment>
<dbReference type="Proteomes" id="UP000272771">
    <property type="component" value="Chromosome"/>
</dbReference>
<dbReference type="HAMAP" id="MF_00171">
    <property type="entry name" value="TruA"/>
    <property type="match status" value="1"/>
</dbReference>
<comment type="subunit">
    <text evidence="4">Homodimer.</text>
</comment>
<evidence type="ECO:0000256" key="7">
    <source>
        <dbReference type="RuleBase" id="RU003792"/>
    </source>
</evidence>
<keyword evidence="9" id="KW-0456">Lyase</keyword>
<evidence type="ECO:0000256" key="4">
    <source>
        <dbReference type="HAMAP-Rule" id="MF_00171"/>
    </source>
</evidence>
<dbReference type="InterPro" id="IPR020103">
    <property type="entry name" value="PsdUridine_synth_cat_dom_sf"/>
</dbReference>
<feature type="domain" description="Pseudouridine synthase I TruA alpha/beta" evidence="8">
    <location>
        <begin position="168"/>
        <end position="270"/>
    </location>
</feature>
<dbReference type="STRING" id="28091.SAMEA3174300_01239"/>
<organism evidence="9 10">
    <name type="scientific">Neisseria weaveri</name>
    <dbReference type="NCBI Taxonomy" id="28091"/>
    <lineage>
        <taxon>Bacteria</taxon>
        <taxon>Pseudomonadati</taxon>
        <taxon>Pseudomonadota</taxon>
        <taxon>Betaproteobacteria</taxon>
        <taxon>Neisseriales</taxon>
        <taxon>Neisseriaceae</taxon>
        <taxon>Neisseria</taxon>
    </lineage>
</organism>
<dbReference type="NCBIfam" id="TIGR00071">
    <property type="entry name" value="hisT_truA"/>
    <property type="match status" value="1"/>
</dbReference>
<evidence type="ECO:0000256" key="1">
    <source>
        <dbReference type="ARBA" id="ARBA00009375"/>
    </source>
</evidence>
<dbReference type="SUPFAM" id="SSF55120">
    <property type="entry name" value="Pseudouridine synthase"/>
    <property type="match status" value="1"/>
</dbReference>
<reference evidence="9 10" key="1">
    <citation type="submission" date="2018-12" db="EMBL/GenBank/DDBJ databases">
        <authorList>
            <consortium name="Pathogen Informatics"/>
        </authorList>
    </citation>
    <scope>NUCLEOTIDE SEQUENCE [LARGE SCALE GENOMIC DNA]</scope>
    <source>
        <strain evidence="9 10">NCTC12742</strain>
    </source>
</reference>
<dbReference type="GO" id="GO:0031119">
    <property type="term" value="P:tRNA pseudouridine synthesis"/>
    <property type="evidence" value="ECO:0007669"/>
    <property type="project" value="UniProtKB-UniRule"/>
</dbReference>
<evidence type="ECO:0000256" key="2">
    <source>
        <dbReference type="ARBA" id="ARBA00022694"/>
    </source>
</evidence>
<proteinExistence type="inferred from homology"/>
<dbReference type="Gene3D" id="3.30.70.580">
    <property type="entry name" value="Pseudouridine synthase I, catalytic domain, N-terminal subdomain"/>
    <property type="match status" value="1"/>
</dbReference>
<dbReference type="PIRSF" id="PIRSF001430">
    <property type="entry name" value="tRNA_psdUrid_synth"/>
    <property type="match status" value="1"/>
</dbReference>
<protein>
    <recommendedName>
        <fullName evidence="4">tRNA pseudouridine synthase A</fullName>
        <ecNumber evidence="4">5.4.99.12</ecNumber>
    </recommendedName>
    <alternativeName>
        <fullName evidence="4">tRNA pseudouridine(38-40) synthase</fullName>
    </alternativeName>
    <alternativeName>
        <fullName evidence="4">tRNA pseudouridylate synthase I</fullName>
    </alternativeName>
    <alternativeName>
        <fullName evidence="4">tRNA-uridine isomerase I</fullName>
    </alternativeName>
</protein>
<dbReference type="InterPro" id="IPR001406">
    <property type="entry name" value="PsdUridine_synth_TruA"/>
</dbReference>
<dbReference type="InterPro" id="IPR020095">
    <property type="entry name" value="PsdUridine_synth_TruA_C"/>
</dbReference>
<dbReference type="GO" id="GO:0003723">
    <property type="term" value="F:RNA binding"/>
    <property type="evidence" value="ECO:0007669"/>
    <property type="project" value="InterPro"/>
</dbReference>
<evidence type="ECO:0000313" key="9">
    <source>
        <dbReference type="EMBL" id="VEJ50294.1"/>
    </source>
</evidence>
<evidence type="ECO:0000259" key="8">
    <source>
        <dbReference type="Pfam" id="PF01416"/>
    </source>
</evidence>
<dbReference type="InterPro" id="IPR020094">
    <property type="entry name" value="TruA/RsuA/RluB/E/F_N"/>
</dbReference>
<keyword evidence="3 4" id="KW-0413">Isomerase</keyword>
<dbReference type="InterPro" id="IPR020097">
    <property type="entry name" value="PsdUridine_synth_TruA_a/b_dom"/>
</dbReference>
<gene>
    <name evidence="4 9" type="primary">truA</name>
    <name evidence="9" type="ORF">NCTC12742_00617</name>
</gene>
<feature type="binding site" evidence="4 6">
    <location>
        <position position="135"/>
    </location>
    <ligand>
        <name>substrate</name>
    </ligand>
</feature>
<dbReference type="Pfam" id="PF01416">
    <property type="entry name" value="PseudoU_synth_1"/>
    <property type="match status" value="2"/>
</dbReference>
<name>A0A448VKL0_9NEIS</name>
<keyword evidence="10" id="KW-1185">Reference proteome</keyword>
<feature type="domain" description="Pseudouridine synthase I TruA alpha/beta" evidence="8">
    <location>
        <begin position="32"/>
        <end position="129"/>
    </location>
</feature>
<dbReference type="RefSeq" id="WP_004282805.1">
    <property type="nucleotide sequence ID" value="NZ_CAUJRG010000004.1"/>
</dbReference>
<keyword evidence="2 4" id="KW-0819">tRNA processing</keyword>
<evidence type="ECO:0000256" key="3">
    <source>
        <dbReference type="ARBA" id="ARBA00023235"/>
    </source>
</evidence>
<comment type="function">
    <text evidence="4">Formation of pseudouridine at positions 38, 39 and 40 in the anticodon stem and loop of transfer RNAs.</text>
</comment>
<dbReference type="PANTHER" id="PTHR11142:SF0">
    <property type="entry name" value="TRNA PSEUDOURIDINE SYNTHASE-LIKE 1"/>
    <property type="match status" value="1"/>
</dbReference>
<dbReference type="GO" id="GO:0016829">
    <property type="term" value="F:lyase activity"/>
    <property type="evidence" value="ECO:0007669"/>
    <property type="project" value="UniProtKB-KW"/>
</dbReference>
<dbReference type="FunFam" id="3.30.70.580:FF:000001">
    <property type="entry name" value="tRNA pseudouridine synthase A"/>
    <property type="match status" value="1"/>
</dbReference>
<dbReference type="AlphaFoldDB" id="A0A448VKL0"/>
<accession>A0A448VKL0</accession>
<dbReference type="CDD" id="cd02570">
    <property type="entry name" value="PseudoU_synth_EcTruA"/>
    <property type="match status" value="1"/>
</dbReference>
<dbReference type="EC" id="5.4.99.12" evidence="4"/>
<evidence type="ECO:0000313" key="10">
    <source>
        <dbReference type="Proteomes" id="UP000272771"/>
    </source>
</evidence>
<comment type="catalytic activity">
    <reaction evidence="4 7">
        <text>uridine(38/39/40) in tRNA = pseudouridine(38/39/40) in tRNA</text>
        <dbReference type="Rhea" id="RHEA:22376"/>
        <dbReference type="Rhea" id="RHEA-COMP:10085"/>
        <dbReference type="Rhea" id="RHEA-COMP:10087"/>
        <dbReference type="ChEBI" id="CHEBI:65314"/>
        <dbReference type="ChEBI" id="CHEBI:65315"/>
        <dbReference type="EC" id="5.4.99.12"/>
    </reaction>
</comment>
<comment type="similarity">
    <text evidence="1 4 7">Belongs to the tRNA pseudouridine synthase TruA family.</text>
</comment>
<feature type="active site" description="Nucleophile" evidence="4 5">
    <location>
        <position position="77"/>
    </location>
</feature>
<dbReference type="GO" id="GO:0160147">
    <property type="term" value="F:tRNA pseudouridine(38-40) synthase activity"/>
    <property type="evidence" value="ECO:0007669"/>
    <property type="project" value="UniProtKB-EC"/>
</dbReference>
<dbReference type="Gene3D" id="3.30.70.660">
    <property type="entry name" value="Pseudouridine synthase I, catalytic domain, C-terminal subdomain"/>
    <property type="match status" value="1"/>
</dbReference>
<dbReference type="KEGG" id="nwe:SAMEA3174300_1239"/>
<dbReference type="PANTHER" id="PTHR11142">
    <property type="entry name" value="PSEUDOURIDYLATE SYNTHASE"/>
    <property type="match status" value="1"/>
</dbReference>
<sequence>MFEKEKLESSNRPSENRDDILCSNLQRWALTVAYDGSRFYGWQKQADGLPTVQEALESALLQIAGEKINTVVAGRTDTGVHATAQIVHFDTRANRLEQAWIRGVNAFLPEGVSVWRAQKVSNRFHARFDAFGRRYRYVLQSSPVRSPLLIGKVGWTHTPLDMALMQQAAAYLVGEQDFSSFRAAECQAKSPVKTIYSAKLSGSAELMALDLHGNAFLHHMVRNIMGALVYVGNGRLSVEGFANLIDEKSRLKAPPTFMPDGLYLTGVDYPEEWGVETPAPPIWLW</sequence>